<keyword evidence="2" id="KW-1185">Reference proteome</keyword>
<dbReference type="EMBL" id="JAAMFI010000004">
    <property type="protein sequence ID" value="MBS9335568.1"/>
    <property type="molecule type" value="Genomic_DNA"/>
</dbReference>
<reference evidence="1 2" key="1">
    <citation type="submission" date="2020-02" db="EMBL/GenBank/DDBJ databases">
        <title>Fructobacillus sp. isolated from paper mulberry of Taiwan.</title>
        <authorList>
            <person name="Lin S.-T."/>
        </authorList>
    </citation>
    <scope>NUCLEOTIDE SEQUENCE [LARGE SCALE GENOMIC DNA]</scope>
    <source>
        <strain evidence="1 2">M1-10</strain>
    </source>
</reference>
<organism evidence="1 2">
    <name type="scientific">Fructobacillus papyriferae</name>
    <dbReference type="NCBI Taxonomy" id="2713171"/>
    <lineage>
        <taxon>Bacteria</taxon>
        <taxon>Bacillati</taxon>
        <taxon>Bacillota</taxon>
        <taxon>Bacilli</taxon>
        <taxon>Lactobacillales</taxon>
        <taxon>Lactobacillaceae</taxon>
        <taxon>Fructobacillus</taxon>
    </lineage>
</organism>
<sequence>MNHDMLLSAFQAIHLPSLDVSGAIYNLCHGIGGGIHTAVTVIHDSAHACVTGFTSGLLGN</sequence>
<protein>
    <submittedName>
        <fullName evidence="1">Uncharacterized protein</fullName>
    </submittedName>
</protein>
<gene>
    <name evidence="1" type="ORF">G6R27_05940</name>
</gene>
<dbReference type="RefSeq" id="WP_213820157.1">
    <property type="nucleotide sequence ID" value="NZ_JAAMFI010000004.1"/>
</dbReference>
<evidence type="ECO:0000313" key="2">
    <source>
        <dbReference type="Proteomes" id="UP001519418"/>
    </source>
</evidence>
<evidence type="ECO:0000313" key="1">
    <source>
        <dbReference type="EMBL" id="MBS9335568.1"/>
    </source>
</evidence>
<accession>A0ABS5QQU7</accession>
<proteinExistence type="predicted"/>
<comment type="caution">
    <text evidence="1">The sequence shown here is derived from an EMBL/GenBank/DDBJ whole genome shotgun (WGS) entry which is preliminary data.</text>
</comment>
<name>A0ABS5QQU7_9LACO</name>
<dbReference type="Proteomes" id="UP001519418">
    <property type="component" value="Unassembled WGS sequence"/>
</dbReference>